<dbReference type="EMBL" id="MGAY01000019">
    <property type="protein sequence ID" value="OGK56896.1"/>
    <property type="molecule type" value="Genomic_DNA"/>
</dbReference>
<dbReference type="STRING" id="1802074.A3J15_00665"/>
<evidence type="ECO:0000313" key="2">
    <source>
        <dbReference type="EMBL" id="OGK56896.1"/>
    </source>
</evidence>
<feature type="transmembrane region" description="Helical" evidence="1">
    <location>
        <begin position="84"/>
        <end position="105"/>
    </location>
</feature>
<accession>A0A1F7JMR3</accession>
<organism evidence="2 3">
    <name type="scientific">Candidatus Roizmanbacteria bacterium RIFCSPLOWO2_02_FULL_38_10</name>
    <dbReference type="NCBI Taxonomy" id="1802074"/>
    <lineage>
        <taxon>Bacteria</taxon>
        <taxon>Candidatus Roizmaniibacteriota</taxon>
    </lineage>
</organism>
<dbReference type="AlphaFoldDB" id="A0A1F7JMR3"/>
<name>A0A1F7JMR3_9BACT</name>
<evidence type="ECO:0000313" key="3">
    <source>
        <dbReference type="Proteomes" id="UP000176376"/>
    </source>
</evidence>
<feature type="transmembrane region" description="Helical" evidence="1">
    <location>
        <begin position="135"/>
        <end position="153"/>
    </location>
</feature>
<evidence type="ECO:0000256" key="1">
    <source>
        <dbReference type="SAM" id="Phobius"/>
    </source>
</evidence>
<feature type="transmembrane region" description="Helical" evidence="1">
    <location>
        <begin position="230"/>
        <end position="249"/>
    </location>
</feature>
<feature type="transmembrane region" description="Helical" evidence="1">
    <location>
        <begin position="521"/>
        <end position="543"/>
    </location>
</feature>
<gene>
    <name evidence="2" type="ORF">A3J15_00665</name>
</gene>
<feature type="transmembrane region" description="Helical" evidence="1">
    <location>
        <begin position="318"/>
        <end position="339"/>
    </location>
</feature>
<proteinExistence type="predicted"/>
<comment type="caution">
    <text evidence="2">The sequence shown here is derived from an EMBL/GenBank/DDBJ whole genome shotgun (WGS) entry which is preliminary data.</text>
</comment>
<feature type="transmembrane region" description="Helical" evidence="1">
    <location>
        <begin position="287"/>
        <end position="306"/>
    </location>
</feature>
<feature type="transmembrane region" description="Helical" evidence="1">
    <location>
        <begin position="112"/>
        <end position="129"/>
    </location>
</feature>
<keyword evidence="1" id="KW-1133">Transmembrane helix</keyword>
<feature type="transmembrane region" description="Helical" evidence="1">
    <location>
        <begin position="192"/>
        <end position="218"/>
    </location>
</feature>
<feature type="transmembrane region" description="Helical" evidence="1">
    <location>
        <begin position="12"/>
        <end position="35"/>
    </location>
</feature>
<protein>
    <recommendedName>
        <fullName evidence="4">Membrane protein 6-pyruvoyl-tetrahydropterin synthase-related domain-containing protein</fullName>
    </recommendedName>
</protein>
<keyword evidence="1" id="KW-0812">Transmembrane</keyword>
<keyword evidence="1" id="KW-0472">Membrane</keyword>
<sequence length="553" mass="65239">MLISNFKIRKKILIKEGVYLLILLFFIFLSAQALFRDGFFRTIDDITTVRIIYMVKELQRGNWINNFPIRWSADLAHGFGYPLYLFYGPMVYYVGGFLMIFLHLSHIVATKWVYVFPLIVGPIFFYLAARQKFSSLVSLMSSVTYTLFPFRGYDTYIRGGVGEAWAMAFLPMIFFGIFLIEKKKYSGNIITALFIALTILSHNISGLLILSLIVIYGITFHRLNFRFWKSILLGLGLSAFFWLPAYFYLSIVKVTYSNQNTDQILNFLEPFSSLFKIEIPYNPEARFSSLIIYFFLSIGLLIFWRYKKFQTENRRYVFFWYFLGLILFLILFQPFAFFWQWTLPITRLLQFPWRMLILLSFIFPLILAYVIAPLKNSTMFKFLIVILIIANLYYLPVFKPREYSYFFEYSAADTGICATSWGDEYLPVWVKLCAGGQPSEKIAIKQGDVKMTKSDNMDLHADVSVRGKGEMLIYNYYFPGWQVIVDNKRQPVAYRFSEQGIFKTDIKPGRHQVRIFYSKTWIMWIADITSLLSLLYLLWMIWVRRSTKMKILR</sequence>
<feature type="transmembrane region" description="Helical" evidence="1">
    <location>
        <begin position="160"/>
        <end position="180"/>
    </location>
</feature>
<evidence type="ECO:0008006" key="4">
    <source>
        <dbReference type="Google" id="ProtNLM"/>
    </source>
</evidence>
<feature type="transmembrane region" description="Helical" evidence="1">
    <location>
        <begin position="379"/>
        <end position="397"/>
    </location>
</feature>
<dbReference type="Proteomes" id="UP000176376">
    <property type="component" value="Unassembled WGS sequence"/>
</dbReference>
<reference evidence="2 3" key="1">
    <citation type="journal article" date="2016" name="Nat. Commun.">
        <title>Thousands of microbial genomes shed light on interconnected biogeochemical processes in an aquifer system.</title>
        <authorList>
            <person name="Anantharaman K."/>
            <person name="Brown C.T."/>
            <person name="Hug L.A."/>
            <person name="Sharon I."/>
            <person name="Castelle C.J."/>
            <person name="Probst A.J."/>
            <person name="Thomas B.C."/>
            <person name="Singh A."/>
            <person name="Wilkins M.J."/>
            <person name="Karaoz U."/>
            <person name="Brodie E.L."/>
            <person name="Williams K.H."/>
            <person name="Hubbard S.S."/>
            <person name="Banfield J.F."/>
        </authorList>
    </citation>
    <scope>NUCLEOTIDE SEQUENCE [LARGE SCALE GENOMIC DNA]</scope>
</reference>
<feature type="transmembrane region" description="Helical" evidence="1">
    <location>
        <begin position="351"/>
        <end position="372"/>
    </location>
</feature>